<gene>
    <name evidence="1" type="ORF">BTM25_39120</name>
</gene>
<protein>
    <submittedName>
        <fullName evidence="1">Uncharacterized protein</fullName>
    </submittedName>
</protein>
<dbReference type="RefSeq" id="WP_235828495.1">
    <property type="nucleotide sequence ID" value="NZ_MTBP01000002.1"/>
</dbReference>
<evidence type="ECO:0000313" key="1">
    <source>
        <dbReference type="EMBL" id="POM25268.1"/>
    </source>
</evidence>
<comment type="caution">
    <text evidence="1">The sequence shown here is derived from an EMBL/GenBank/DDBJ whole genome shotgun (WGS) entry which is preliminary data.</text>
</comment>
<dbReference type="Proteomes" id="UP000242367">
    <property type="component" value="Unassembled WGS sequence"/>
</dbReference>
<proteinExistence type="predicted"/>
<name>A0A2P4UJS5_9ACTN</name>
<sequence>MSGPEKRPEIVRIDHREPLPGYREPEGRWMQPYITLNGTWMCRLRRPLTHQQERAGLLFVIAALDLDGLKALMKHEDAKAARLAGEPG</sequence>
<dbReference type="EMBL" id="MTBP01000002">
    <property type="protein sequence ID" value="POM25268.1"/>
    <property type="molecule type" value="Genomic_DNA"/>
</dbReference>
<dbReference type="AlphaFoldDB" id="A0A2P4UJS5"/>
<evidence type="ECO:0000313" key="2">
    <source>
        <dbReference type="Proteomes" id="UP000242367"/>
    </source>
</evidence>
<organism evidence="1 2">
    <name type="scientific">Actinomadura rubteroloni</name>
    <dbReference type="NCBI Taxonomy" id="1926885"/>
    <lineage>
        <taxon>Bacteria</taxon>
        <taxon>Bacillati</taxon>
        <taxon>Actinomycetota</taxon>
        <taxon>Actinomycetes</taxon>
        <taxon>Streptosporangiales</taxon>
        <taxon>Thermomonosporaceae</taxon>
        <taxon>Actinomadura</taxon>
    </lineage>
</organism>
<reference evidence="1 2" key="1">
    <citation type="journal article" date="2017" name="Chemistry">
        <title>Isolation, Biosynthesis and Chemical Modifications of Rubterolones A-F: Rare Tropolone Alkaloids from Actinomadura sp. 5-2.</title>
        <authorList>
            <person name="Guo H."/>
            <person name="Benndorf R."/>
            <person name="Leichnitz D."/>
            <person name="Klassen J.L."/>
            <person name="Vollmers J."/>
            <person name="Gorls H."/>
            <person name="Steinacker M."/>
            <person name="Weigel C."/>
            <person name="Dahse H.M."/>
            <person name="Kaster A.K."/>
            <person name="de Beer Z.W."/>
            <person name="Poulsen M."/>
            <person name="Beemelmanns C."/>
        </authorList>
    </citation>
    <scope>NUCLEOTIDE SEQUENCE [LARGE SCALE GENOMIC DNA]</scope>
    <source>
        <strain evidence="1 2">5-2</strain>
    </source>
</reference>
<accession>A0A2P4UJS5</accession>
<keyword evidence="2" id="KW-1185">Reference proteome</keyword>